<feature type="domain" description="Aminoacyl-transfer RNA synthetases class-II family profile" evidence="6">
    <location>
        <begin position="23"/>
        <end position="328"/>
    </location>
</feature>
<dbReference type="PANTHER" id="PTHR42918:SF6">
    <property type="entry name" value="ELONGATION FACTOR P--(R)-BETA-LYSINE LIGASE"/>
    <property type="match status" value="1"/>
</dbReference>
<dbReference type="GO" id="GO:0003746">
    <property type="term" value="F:translation elongation factor activity"/>
    <property type="evidence" value="ECO:0007669"/>
    <property type="project" value="UniProtKB-KW"/>
</dbReference>
<dbReference type="FunFam" id="3.30.930.10:FF:000017">
    <property type="entry name" value="Elongation factor P--(R)-beta-lysine ligase"/>
    <property type="match status" value="1"/>
</dbReference>
<dbReference type="SUPFAM" id="SSF55681">
    <property type="entry name" value="Class II aaRS and biotin synthetases"/>
    <property type="match status" value="1"/>
</dbReference>
<sequence>MTDWRPSASIETLRKRAAFFTSIRKFFADCGVLEVDTPCLSANTITDVHLEAMVIANGADIDDENVANACLSPLYLQTSPEYYMKRLLAAGSGDIYQLGKCFRHDELGRIHSPEFTMLEWYRVNFTMDDLINEVSALVQALIGLDTETATYQQLFEQQLGINPHEATTGSLLALSKTKGFGEYADRCLRDYGEHQGGIDALLQLLFSTCIEPDIGLEKPIIVSHFPASQAALAKLADDERSALRFELYFQGVELANGYEELINTEQLVQRFNEDNALRKRIGKVPKPIDNEFIAAMRSGLPACSGVALGVDRLFMLVERKHDIASVMPFQLG</sequence>
<dbReference type="Proteomes" id="UP001156601">
    <property type="component" value="Unassembled WGS sequence"/>
</dbReference>
<dbReference type="GO" id="GO:0004824">
    <property type="term" value="F:lysine-tRNA ligase activity"/>
    <property type="evidence" value="ECO:0007669"/>
    <property type="project" value="InterPro"/>
</dbReference>
<evidence type="ECO:0000256" key="5">
    <source>
        <dbReference type="ARBA" id="ARBA00052794"/>
    </source>
</evidence>
<organism evidence="7 8">
    <name type="scientific">Agaribacter marinus</name>
    <dbReference type="NCBI Taxonomy" id="1431249"/>
    <lineage>
        <taxon>Bacteria</taxon>
        <taxon>Pseudomonadati</taxon>
        <taxon>Pseudomonadota</taxon>
        <taxon>Gammaproteobacteria</taxon>
        <taxon>Alteromonadales</taxon>
        <taxon>Alteromonadaceae</taxon>
        <taxon>Agaribacter</taxon>
    </lineage>
</organism>
<dbReference type="GO" id="GO:0005524">
    <property type="term" value="F:ATP binding"/>
    <property type="evidence" value="ECO:0007669"/>
    <property type="project" value="UniProtKB-KW"/>
</dbReference>
<dbReference type="GO" id="GO:0006430">
    <property type="term" value="P:lysyl-tRNA aminoacylation"/>
    <property type="evidence" value="ECO:0007669"/>
    <property type="project" value="InterPro"/>
</dbReference>
<reference evidence="7" key="2">
    <citation type="submission" date="2023-01" db="EMBL/GenBank/DDBJ databases">
        <title>Draft genome sequence of Agaribacter marinus strain NBRC 110023.</title>
        <authorList>
            <person name="Sun Q."/>
            <person name="Mori K."/>
        </authorList>
    </citation>
    <scope>NUCLEOTIDE SEQUENCE</scope>
    <source>
        <strain evidence="7">NBRC 110023</strain>
    </source>
</reference>
<comment type="subunit">
    <text evidence="1">Homodimer.</text>
</comment>
<comment type="caution">
    <text evidence="7">The sequence shown here is derived from an EMBL/GenBank/DDBJ whole genome shotgun (WGS) entry which is preliminary data.</text>
</comment>
<comment type="catalytic activity">
    <reaction evidence="5">
        <text>D-beta-lysine + L-lysyl-[protein] + ATP = N(6)-((3R)-3,6-diaminohexanoyl)-L-lysyl-[protein] + AMP + diphosphate + H(+)</text>
        <dbReference type="Rhea" id="RHEA:83435"/>
        <dbReference type="Rhea" id="RHEA-COMP:9752"/>
        <dbReference type="Rhea" id="RHEA-COMP:20131"/>
        <dbReference type="ChEBI" id="CHEBI:15378"/>
        <dbReference type="ChEBI" id="CHEBI:29969"/>
        <dbReference type="ChEBI" id="CHEBI:30616"/>
        <dbReference type="ChEBI" id="CHEBI:33019"/>
        <dbReference type="ChEBI" id="CHEBI:84138"/>
        <dbReference type="ChEBI" id="CHEBI:156053"/>
        <dbReference type="ChEBI" id="CHEBI:456215"/>
    </reaction>
    <physiologicalReaction direction="left-to-right" evidence="5">
        <dbReference type="Rhea" id="RHEA:83436"/>
    </physiologicalReaction>
</comment>
<dbReference type="NCBIfam" id="NF006828">
    <property type="entry name" value="PRK09350.1"/>
    <property type="match status" value="1"/>
</dbReference>
<keyword evidence="3" id="KW-0547">Nucleotide-binding</keyword>
<keyword evidence="7" id="KW-0648">Protein biosynthesis</keyword>
<evidence type="ECO:0000256" key="4">
    <source>
        <dbReference type="ARBA" id="ARBA00022840"/>
    </source>
</evidence>
<dbReference type="InterPro" id="IPR004364">
    <property type="entry name" value="Aa-tRNA-synt_II"/>
</dbReference>
<dbReference type="AlphaFoldDB" id="A0AA37SYQ7"/>
<evidence type="ECO:0000313" key="8">
    <source>
        <dbReference type="Proteomes" id="UP001156601"/>
    </source>
</evidence>
<name>A0AA37SYQ7_9ALTE</name>
<dbReference type="Gene3D" id="3.30.930.10">
    <property type="entry name" value="Bira Bifunctional Protein, Domain 2"/>
    <property type="match status" value="1"/>
</dbReference>
<evidence type="ECO:0000259" key="6">
    <source>
        <dbReference type="PROSITE" id="PS50862"/>
    </source>
</evidence>
<dbReference type="InterPro" id="IPR006195">
    <property type="entry name" value="aa-tRNA-synth_II"/>
</dbReference>
<reference evidence="7" key="1">
    <citation type="journal article" date="2014" name="Int. J. Syst. Evol. Microbiol.">
        <title>Complete genome sequence of Corynebacterium casei LMG S-19264T (=DSM 44701T), isolated from a smear-ripened cheese.</title>
        <authorList>
            <consortium name="US DOE Joint Genome Institute (JGI-PGF)"/>
            <person name="Walter F."/>
            <person name="Albersmeier A."/>
            <person name="Kalinowski J."/>
            <person name="Ruckert C."/>
        </authorList>
    </citation>
    <scope>NUCLEOTIDE SEQUENCE</scope>
    <source>
        <strain evidence="7">NBRC 110023</strain>
    </source>
</reference>
<evidence type="ECO:0000256" key="3">
    <source>
        <dbReference type="ARBA" id="ARBA00022741"/>
    </source>
</evidence>
<dbReference type="PANTHER" id="PTHR42918">
    <property type="entry name" value="LYSYL-TRNA SYNTHETASE"/>
    <property type="match status" value="1"/>
</dbReference>
<dbReference type="EMBL" id="BSOT01000011">
    <property type="protein sequence ID" value="GLR72642.1"/>
    <property type="molecule type" value="Genomic_DNA"/>
</dbReference>
<accession>A0AA37SYQ7</accession>
<keyword evidence="4" id="KW-0067">ATP-binding</keyword>
<dbReference type="RefSeq" id="WP_284219052.1">
    <property type="nucleotide sequence ID" value="NZ_BSOT01000011.1"/>
</dbReference>
<keyword evidence="8" id="KW-1185">Reference proteome</keyword>
<dbReference type="NCBIfam" id="TIGR00462">
    <property type="entry name" value="genX"/>
    <property type="match status" value="1"/>
</dbReference>
<keyword evidence="7" id="KW-0251">Elongation factor</keyword>
<dbReference type="InterPro" id="IPR004525">
    <property type="entry name" value="EpmA"/>
</dbReference>
<proteinExistence type="predicted"/>
<evidence type="ECO:0000313" key="7">
    <source>
        <dbReference type="EMBL" id="GLR72642.1"/>
    </source>
</evidence>
<dbReference type="GO" id="GO:0005829">
    <property type="term" value="C:cytosol"/>
    <property type="evidence" value="ECO:0007669"/>
    <property type="project" value="TreeGrafter"/>
</dbReference>
<dbReference type="InterPro" id="IPR045864">
    <property type="entry name" value="aa-tRNA-synth_II/BPL/LPL"/>
</dbReference>
<gene>
    <name evidence="7" type="primary">epmA</name>
    <name evidence="7" type="ORF">GCM10007852_35500</name>
</gene>
<evidence type="ECO:0000256" key="1">
    <source>
        <dbReference type="ARBA" id="ARBA00011738"/>
    </source>
</evidence>
<keyword evidence="2 7" id="KW-0436">Ligase</keyword>
<evidence type="ECO:0000256" key="2">
    <source>
        <dbReference type="ARBA" id="ARBA00022598"/>
    </source>
</evidence>
<dbReference type="PROSITE" id="PS50862">
    <property type="entry name" value="AA_TRNA_LIGASE_II"/>
    <property type="match status" value="1"/>
</dbReference>
<dbReference type="Pfam" id="PF00152">
    <property type="entry name" value="tRNA-synt_2"/>
    <property type="match status" value="1"/>
</dbReference>
<dbReference type="GO" id="GO:0000049">
    <property type="term" value="F:tRNA binding"/>
    <property type="evidence" value="ECO:0007669"/>
    <property type="project" value="TreeGrafter"/>
</dbReference>
<protein>
    <submittedName>
        <fullName evidence="7">Elongation factor P--(R)-beta-lysine ligase</fullName>
    </submittedName>
</protein>